<organism evidence="2">
    <name type="scientific">marine sediment metagenome</name>
    <dbReference type="NCBI Taxonomy" id="412755"/>
    <lineage>
        <taxon>unclassified sequences</taxon>
        <taxon>metagenomes</taxon>
        <taxon>ecological metagenomes</taxon>
    </lineage>
</organism>
<name>X1TVL2_9ZZZZ</name>
<dbReference type="AlphaFoldDB" id="X1TVL2"/>
<sequence>LKLADTPKNAPVGGVVREGIAKDFVREFLPAGFGLKSGLVFDAKSKKTSPQCDAIIYKGVPLLEFTDVVVVEREQVKAIFEIKAWIDQGTIFGRKIKGTKDRNPNSGLASAFKRRKDFLPVEAKYILFAFALSSSSTDAQVIERLNENKIEIKICDIYAIVLRWEPKIERKRGVESHYNFDNSVSRLIEWLRNLS</sequence>
<accession>X1TVL2</accession>
<reference evidence="2" key="1">
    <citation type="journal article" date="2014" name="Front. Microbiol.">
        <title>High frequency of phylogenetically diverse reductive dehalogenase-homologous genes in deep subseafloor sedimentary metagenomes.</title>
        <authorList>
            <person name="Kawai M."/>
            <person name="Futagami T."/>
            <person name="Toyoda A."/>
            <person name="Takaki Y."/>
            <person name="Nishi S."/>
            <person name="Hori S."/>
            <person name="Arai W."/>
            <person name="Tsubouchi T."/>
            <person name="Morono Y."/>
            <person name="Uchiyama I."/>
            <person name="Ito T."/>
            <person name="Fujiyama A."/>
            <person name="Inagaki F."/>
            <person name="Takami H."/>
        </authorList>
    </citation>
    <scope>NUCLEOTIDE SEQUENCE</scope>
    <source>
        <strain evidence="2">Expedition CK06-06</strain>
    </source>
</reference>
<comment type="caution">
    <text evidence="2">The sequence shown here is derived from an EMBL/GenBank/DDBJ whole genome shotgun (WGS) entry which is preliminary data.</text>
</comment>
<protein>
    <recommendedName>
        <fullName evidence="1">DUF6602 domain-containing protein</fullName>
    </recommendedName>
</protein>
<dbReference type="InterPro" id="IPR046537">
    <property type="entry name" value="DUF6602"/>
</dbReference>
<dbReference type="EMBL" id="BARW01029421">
    <property type="protein sequence ID" value="GAJ09289.1"/>
    <property type="molecule type" value="Genomic_DNA"/>
</dbReference>
<feature type="non-terminal residue" evidence="2">
    <location>
        <position position="1"/>
    </location>
</feature>
<evidence type="ECO:0000313" key="2">
    <source>
        <dbReference type="EMBL" id="GAJ09289.1"/>
    </source>
</evidence>
<proteinExistence type="predicted"/>
<feature type="domain" description="DUF6602" evidence="1">
    <location>
        <begin position="12"/>
        <end position="88"/>
    </location>
</feature>
<dbReference type="Pfam" id="PF20247">
    <property type="entry name" value="DUF6602"/>
    <property type="match status" value="1"/>
</dbReference>
<gene>
    <name evidence="2" type="ORF">S12H4_47279</name>
</gene>
<evidence type="ECO:0000259" key="1">
    <source>
        <dbReference type="Pfam" id="PF20247"/>
    </source>
</evidence>